<sequence>MIEQSWGSPEGVTGGVTVAKSIDLKDKYKNVRAKFVPDVAKSTEKEAGDGTTTATVLARSLAKEGFKKMSEGVNAVELQRGVRLAVDAIIAELKKLVTIPEETAQGATMSANGDRDIGSIVSDEMKRGWKKGCHHREGRKTPEW</sequence>
<dbReference type="Proteomes" id="UP001488838">
    <property type="component" value="Unassembled WGS sequence"/>
</dbReference>
<evidence type="ECO:0008006" key="7">
    <source>
        <dbReference type="Google" id="ProtNLM"/>
    </source>
</evidence>
<dbReference type="InterPro" id="IPR002423">
    <property type="entry name" value="Cpn60/GroEL/TCP-1"/>
</dbReference>
<name>A0AAW0IPI6_MYOGA</name>
<keyword evidence="4" id="KW-0143">Chaperone</keyword>
<organism evidence="5 6">
    <name type="scientific">Myodes glareolus</name>
    <name type="common">Bank vole</name>
    <name type="synonym">Clethrionomys glareolus</name>
    <dbReference type="NCBI Taxonomy" id="447135"/>
    <lineage>
        <taxon>Eukaryota</taxon>
        <taxon>Metazoa</taxon>
        <taxon>Chordata</taxon>
        <taxon>Craniata</taxon>
        <taxon>Vertebrata</taxon>
        <taxon>Euteleostomi</taxon>
        <taxon>Mammalia</taxon>
        <taxon>Eutheria</taxon>
        <taxon>Euarchontoglires</taxon>
        <taxon>Glires</taxon>
        <taxon>Rodentia</taxon>
        <taxon>Myomorpha</taxon>
        <taxon>Muroidea</taxon>
        <taxon>Cricetidae</taxon>
        <taxon>Arvicolinae</taxon>
        <taxon>Myodes</taxon>
    </lineage>
</organism>
<gene>
    <name evidence="5" type="ORF">U0070_023636</name>
</gene>
<evidence type="ECO:0000256" key="3">
    <source>
        <dbReference type="ARBA" id="ARBA00022840"/>
    </source>
</evidence>
<dbReference type="GO" id="GO:0140662">
    <property type="term" value="F:ATP-dependent protein folding chaperone"/>
    <property type="evidence" value="ECO:0007669"/>
    <property type="project" value="InterPro"/>
</dbReference>
<dbReference type="InterPro" id="IPR017998">
    <property type="entry name" value="Chaperone_TCP-1"/>
</dbReference>
<accession>A0AAW0IPI6</accession>
<reference evidence="5 6" key="1">
    <citation type="journal article" date="2023" name="bioRxiv">
        <title>Conserved and derived expression patterns and positive selection on dental genes reveal complex evolutionary context of ever-growing rodent molars.</title>
        <authorList>
            <person name="Calamari Z.T."/>
            <person name="Song A."/>
            <person name="Cohen E."/>
            <person name="Akter M."/>
            <person name="Roy R.D."/>
            <person name="Hallikas O."/>
            <person name="Christensen M.M."/>
            <person name="Li P."/>
            <person name="Marangoni P."/>
            <person name="Jernvall J."/>
            <person name="Klein O.D."/>
        </authorList>
    </citation>
    <scope>NUCLEOTIDE SEQUENCE [LARGE SCALE GENOMIC DNA]</scope>
    <source>
        <strain evidence="5">V071</strain>
    </source>
</reference>
<dbReference type="InterPro" id="IPR027413">
    <property type="entry name" value="GROEL-like_equatorial_sf"/>
</dbReference>
<dbReference type="Gene3D" id="1.10.560.10">
    <property type="entry name" value="GroEL-like equatorial domain"/>
    <property type="match status" value="1"/>
</dbReference>
<keyword evidence="2" id="KW-0547">Nucleotide-binding</keyword>
<evidence type="ECO:0000313" key="6">
    <source>
        <dbReference type="Proteomes" id="UP001488838"/>
    </source>
</evidence>
<evidence type="ECO:0000256" key="1">
    <source>
        <dbReference type="ARBA" id="ARBA00006607"/>
    </source>
</evidence>
<evidence type="ECO:0000256" key="4">
    <source>
        <dbReference type="ARBA" id="ARBA00023186"/>
    </source>
</evidence>
<keyword evidence="3" id="KW-0067">ATP-binding</keyword>
<dbReference type="SUPFAM" id="SSF54849">
    <property type="entry name" value="GroEL-intermediate domain like"/>
    <property type="match status" value="1"/>
</dbReference>
<comment type="caution">
    <text evidence="5">The sequence shown here is derived from an EMBL/GenBank/DDBJ whole genome shotgun (WGS) entry which is preliminary data.</text>
</comment>
<comment type="similarity">
    <text evidence="1">Belongs to the chaperonin (HSP60) family.</text>
</comment>
<keyword evidence="6" id="KW-1185">Reference proteome</keyword>
<dbReference type="Pfam" id="PF00118">
    <property type="entry name" value="Cpn60_TCP1"/>
    <property type="match status" value="1"/>
</dbReference>
<evidence type="ECO:0000256" key="2">
    <source>
        <dbReference type="ARBA" id="ARBA00022741"/>
    </source>
</evidence>
<dbReference type="EMBL" id="JBBHLL010000105">
    <property type="protein sequence ID" value="KAK7816153.1"/>
    <property type="molecule type" value="Genomic_DNA"/>
</dbReference>
<dbReference type="GO" id="GO:0042026">
    <property type="term" value="P:protein refolding"/>
    <property type="evidence" value="ECO:0007669"/>
    <property type="project" value="InterPro"/>
</dbReference>
<dbReference type="AlphaFoldDB" id="A0AAW0IPI6"/>
<dbReference type="PRINTS" id="PR00304">
    <property type="entry name" value="TCOMPLEXTCP1"/>
</dbReference>
<proteinExistence type="inferred from homology"/>
<dbReference type="InterPro" id="IPR027410">
    <property type="entry name" value="TCP-1-like_intermed_sf"/>
</dbReference>
<protein>
    <recommendedName>
        <fullName evidence="7">60 kDa chaperonin</fullName>
    </recommendedName>
</protein>
<dbReference type="PANTHER" id="PTHR45633">
    <property type="entry name" value="60 KDA HEAT SHOCK PROTEIN, MITOCHONDRIAL"/>
    <property type="match status" value="1"/>
</dbReference>
<dbReference type="InterPro" id="IPR001844">
    <property type="entry name" value="Cpn60/GroEL"/>
</dbReference>
<dbReference type="GO" id="GO:0005524">
    <property type="term" value="F:ATP binding"/>
    <property type="evidence" value="ECO:0007669"/>
    <property type="project" value="UniProtKB-KW"/>
</dbReference>
<dbReference type="SUPFAM" id="SSF48592">
    <property type="entry name" value="GroEL equatorial domain-like"/>
    <property type="match status" value="1"/>
</dbReference>
<evidence type="ECO:0000313" key="5">
    <source>
        <dbReference type="EMBL" id="KAK7816153.1"/>
    </source>
</evidence>